<dbReference type="EMBL" id="SNWQ01000004">
    <property type="protein sequence ID" value="TDO50792.1"/>
    <property type="molecule type" value="Genomic_DNA"/>
</dbReference>
<evidence type="ECO:0000313" key="4">
    <source>
        <dbReference type="Proteomes" id="UP000295388"/>
    </source>
</evidence>
<keyword evidence="2" id="KW-0812">Transmembrane</keyword>
<feature type="transmembrane region" description="Helical" evidence="2">
    <location>
        <begin position="117"/>
        <end position="139"/>
    </location>
</feature>
<keyword evidence="4" id="KW-1185">Reference proteome</keyword>
<dbReference type="RefSeq" id="WP_238165504.1">
    <property type="nucleotide sequence ID" value="NZ_SNWQ01000004.1"/>
</dbReference>
<feature type="transmembrane region" description="Helical" evidence="2">
    <location>
        <begin position="83"/>
        <end position="105"/>
    </location>
</feature>
<keyword evidence="2" id="KW-1133">Transmembrane helix</keyword>
<name>A0A4R6KJY1_9ACTN</name>
<reference evidence="3 4" key="1">
    <citation type="submission" date="2019-03" db="EMBL/GenBank/DDBJ databases">
        <title>Genomic Encyclopedia of Type Strains, Phase III (KMG-III): the genomes of soil and plant-associated and newly described type strains.</title>
        <authorList>
            <person name="Whitman W."/>
        </authorList>
    </citation>
    <scope>NUCLEOTIDE SEQUENCE [LARGE SCALE GENOMIC DNA]</scope>
    <source>
        <strain evidence="3 4">VKM Ac-2527</strain>
    </source>
</reference>
<comment type="caution">
    <text evidence="3">The sequence shown here is derived from an EMBL/GenBank/DDBJ whole genome shotgun (WGS) entry which is preliminary data.</text>
</comment>
<feature type="compositionally biased region" description="Basic and acidic residues" evidence="1">
    <location>
        <begin position="1"/>
        <end position="12"/>
    </location>
</feature>
<evidence type="ECO:0000256" key="2">
    <source>
        <dbReference type="SAM" id="Phobius"/>
    </source>
</evidence>
<keyword evidence="2" id="KW-0472">Membrane</keyword>
<gene>
    <name evidence="3" type="ORF">EV643_104291</name>
</gene>
<feature type="region of interest" description="Disordered" evidence="1">
    <location>
        <begin position="1"/>
        <end position="59"/>
    </location>
</feature>
<evidence type="ECO:0000313" key="3">
    <source>
        <dbReference type="EMBL" id="TDO50792.1"/>
    </source>
</evidence>
<evidence type="ECO:0000256" key="1">
    <source>
        <dbReference type="SAM" id="MobiDB-lite"/>
    </source>
</evidence>
<sequence>MTTPDAPDRVPPEDLVADENPRRVPDENPRRVSAEPPRRVRVTSPRTSAARRIASPTGTREIDEQTRVGEVYMSSLIQSQLRLALVVIGGTVVGIGGLPLLFFLVPATRTLPVFGLPLPWLLLGVVIYPVVYVAARIYVRHAERIETEFTEFVGRQ</sequence>
<proteinExistence type="predicted"/>
<dbReference type="AlphaFoldDB" id="A0A4R6KJY1"/>
<accession>A0A4R6KJY1</accession>
<feature type="compositionally biased region" description="Basic and acidic residues" evidence="1">
    <location>
        <begin position="19"/>
        <end position="38"/>
    </location>
</feature>
<dbReference type="Proteomes" id="UP000295388">
    <property type="component" value="Unassembled WGS sequence"/>
</dbReference>
<protein>
    <submittedName>
        <fullName evidence="3">Uncharacterized protein</fullName>
    </submittedName>
</protein>
<organism evidence="3 4">
    <name type="scientific">Kribbella caucasensis</name>
    <dbReference type="NCBI Taxonomy" id="2512215"/>
    <lineage>
        <taxon>Bacteria</taxon>
        <taxon>Bacillati</taxon>
        <taxon>Actinomycetota</taxon>
        <taxon>Actinomycetes</taxon>
        <taxon>Propionibacteriales</taxon>
        <taxon>Kribbellaceae</taxon>
        <taxon>Kribbella</taxon>
    </lineage>
</organism>